<dbReference type="PROSITE" id="PS51898">
    <property type="entry name" value="TYR_RECOMBINASE"/>
    <property type="match status" value="1"/>
</dbReference>
<evidence type="ECO:0000256" key="3">
    <source>
        <dbReference type="ARBA" id="ARBA00023125"/>
    </source>
</evidence>
<dbReference type="PANTHER" id="PTHR30629:SF2">
    <property type="entry name" value="PROPHAGE INTEGRASE INTS-RELATED"/>
    <property type="match status" value="1"/>
</dbReference>
<dbReference type="InterPro" id="IPR050808">
    <property type="entry name" value="Phage_Integrase"/>
</dbReference>
<dbReference type="OrthoDB" id="9805859at2"/>
<feature type="region of interest" description="Disordered" evidence="6">
    <location>
        <begin position="328"/>
        <end position="362"/>
    </location>
</feature>
<accession>A0A540W539</accession>
<evidence type="ECO:0000256" key="5">
    <source>
        <dbReference type="PROSITE-ProRule" id="PRU01248"/>
    </source>
</evidence>
<feature type="compositionally biased region" description="Basic and acidic residues" evidence="6">
    <location>
        <begin position="331"/>
        <end position="340"/>
    </location>
</feature>
<gene>
    <name evidence="9" type="ORF">E6W39_19695</name>
</gene>
<evidence type="ECO:0000256" key="6">
    <source>
        <dbReference type="SAM" id="MobiDB-lite"/>
    </source>
</evidence>
<feature type="domain" description="Tyr recombinase" evidence="7">
    <location>
        <begin position="234"/>
        <end position="393"/>
    </location>
</feature>
<keyword evidence="10" id="KW-1185">Reference proteome</keyword>
<dbReference type="Proteomes" id="UP000319103">
    <property type="component" value="Unassembled WGS sequence"/>
</dbReference>
<keyword evidence="3 5" id="KW-0238">DNA-binding</keyword>
<name>A0A540W539_9ACTN</name>
<dbReference type="AlphaFoldDB" id="A0A540W539"/>
<evidence type="ECO:0000313" key="10">
    <source>
        <dbReference type="Proteomes" id="UP000319103"/>
    </source>
</evidence>
<reference evidence="9 10" key="1">
    <citation type="submission" date="2019-06" db="EMBL/GenBank/DDBJ databases">
        <title>Description of Kitasatospora acidophila sp. nov. isolated from pine grove soil, and reclassification of Streptomyces novaecaesareae to Kitasatospora novaeceasareae comb. nov.</title>
        <authorList>
            <person name="Kim M.J."/>
        </authorList>
    </citation>
    <scope>NUCLEOTIDE SEQUENCE [LARGE SCALE GENOMIC DNA]</scope>
    <source>
        <strain evidence="9 10">MMS16-CNU292</strain>
    </source>
</reference>
<organism evidence="9 10">
    <name type="scientific">Kitasatospora acidiphila</name>
    <dbReference type="NCBI Taxonomy" id="2567942"/>
    <lineage>
        <taxon>Bacteria</taxon>
        <taxon>Bacillati</taxon>
        <taxon>Actinomycetota</taxon>
        <taxon>Actinomycetes</taxon>
        <taxon>Kitasatosporales</taxon>
        <taxon>Streptomycetaceae</taxon>
        <taxon>Kitasatospora</taxon>
    </lineage>
</organism>
<protein>
    <submittedName>
        <fullName evidence="9">Tyrosine-type recombinase/integrase</fullName>
    </submittedName>
</protein>
<dbReference type="EMBL" id="VIGB01000003">
    <property type="protein sequence ID" value="TQF04047.1"/>
    <property type="molecule type" value="Genomic_DNA"/>
</dbReference>
<evidence type="ECO:0000313" key="9">
    <source>
        <dbReference type="EMBL" id="TQF04047.1"/>
    </source>
</evidence>
<dbReference type="InterPro" id="IPR013762">
    <property type="entry name" value="Integrase-like_cat_sf"/>
</dbReference>
<evidence type="ECO:0000259" key="8">
    <source>
        <dbReference type="PROSITE" id="PS51900"/>
    </source>
</evidence>
<dbReference type="GO" id="GO:0006310">
    <property type="term" value="P:DNA recombination"/>
    <property type="evidence" value="ECO:0007669"/>
    <property type="project" value="UniProtKB-KW"/>
</dbReference>
<dbReference type="PANTHER" id="PTHR30629">
    <property type="entry name" value="PROPHAGE INTEGRASE"/>
    <property type="match status" value="1"/>
</dbReference>
<keyword evidence="2" id="KW-0229">DNA integration</keyword>
<dbReference type="PROSITE" id="PS51900">
    <property type="entry name" value="CB"/>
    <property type="match status" value="1"/>
</dbReference>
<dbReference type="Gene3D" id="1.10.150.130">
    <property type="match status" value="1"/>
</dbReference>
<comment type="caution">
    <text evidence="9">The sequence shown here is derived from an EMBL/GenBank/DDBJ whole genome shotgun (WGS) entry which is preliminary data.</text>
</comment>
<dbReference type="InterPro" id="IPR010998">
    <property type="entry name" value="Integrase_recombinase_N"/>
</dbReference>
<dbReference type="GO" id="GO:0015074">
    <property type="term" value="P:DNA integration"/>
    <property type="evidence" value="ECO:0007669"/>
    <property type="project" value="UniProtKB-KW"/>
</dbReference>
<proteinExistence type="inferred from homology"/>
<comment type="similarity">
    <text evidence="1">Belongs to the 'phage' integrase family.</text>
</comment>
<dbReference type="InterPro" id="IPR011010">
    <property type="entry name" value="DNA_brk_join_enz"/>
</dbReference>
<dbReference type="InterPro" id="IPR044068">
    <property type="entry name" value="CB"/>
</dbReference>
<evidence type="ECO:0000256" key="1">
    <source>
        <dbReference type="ARBA" id="ARBA00008857"/>
    </source>
</evidence>
<feature type="domain" description="Core-binding (CB)" evidence="8">
    <location>
        <begin position="104"/>
        <end position="193"/>
    </location>
</feature>
<dbReference type="SUPFAM" id="SSF56349">
    <property type="entry name" value="DNA breaking-rejoining enzymes"/>
    <property type="match status" value="1"/>
</dbReference>
<sequence>MHCPSVRQLGSQERISLREVAVRGGGSVFKRCGCRDTHSGRQLGSRCPKLSQRGHGAWYVSLPVWATQEDPRSRLRQGGYPTKRAAQDALRRLTEPAARRRSRLSTATWLDRWLTGADERLRPTTVRGYRRHVEQYLAPLLGRVPLRGLTYADIELAFARITQKHIAAGRKPLSASTVRRIQASLRAALAAAVNAGLIDHNPARDLDLPRERRPQPHGWTDSLVDQWRQTGARPAVAVWTPLQTAQFLHLISDHRLHTLYRLYATRGLRRGEALALRWSDIDFDRRVLTVERQLQKLAGGVITVCEPKSRAGRRQIALDHDTIRSLRAQQRRQEADKTAAGDKWVTADTSSPTPGAARWRPTTWGTSSSNWCATITFRRYGFTTSATAPPAWP</sequence>
<evidence type="ECO:0000256" key="2">
    <source>
        <dbReference type="ARBA" id="ARBA00022908"/>
    </source>
</evidence>
<dbReference type="GO" id="GO:0003677">
    <property type="term" value="F:DNA binding"/>
    <property type="evidence" value="ECO:0007669"/>
    <property type="project" value="UniProtKB-UniRule"/>
</dbReference>
<keyword evidence="4" id="KW-0233">DNA recombination</keyword>
<dbReference type="Gene3D" id="1.10.443.10">
    <property type="entry name" value="Intergrase catalytic core"/>
    <property type="match status" value="1"/>
</dbReference>
<dbReference type="InterPro" id="IPR002104">
    <property type="entry name" value="Integrase_catalytic"/>
</dbReference>
<evidence type="ECO:0000259" key="7">
    <source>
        <dbReference type="PROSITE" id="PS51898"/>
    </source>
</evidence>
<evidence type="ECO:0000256" key="4">
    <source>
        <dbReference type="ARBA" id="ARBA00023172"/>
    </source>
</evidence>